<name>A0A3M7PZ76_BRAPC</name>
<organism evidence="1 2">
    <name type="scientific">Brachionus plicatilis</name>
    <name type="common">Marine rotifer</name>
    <name type="synonym">Brachionus muelleri</name>
    <dbReference type="NCBI Taxonomy" id="10195"/>
    <lineage>
        <taxon>Eukaryota</taxon>
        <taxon>Metazoa</taxon>
        <taxon>Spiralia</taxon>
        <taxon>Gnathifera</taxon>
        <taxon>Rotifera</taxon>
        <taxon>Eurotatoria</taxon>
        <taxon>Monogononta</taxon>
        <taxon>Pseudotrocha</taxon>
        <taxon>Ploima</taxon>
        <taxon>Brachionidae</taxon>
        <taxon>Brachionus</taxon>
    </lineage>
</organism>
<protein>
    <submittedName>
        <fullName evidence="1">Uncharacterized protein</fullName>
    </submittedName>
</protein>
<proteinExistence type="predicted"/>
<dbReference type="Proteomes" id="UP000276133">
    <property type="component" value="Unassembled WGS sequence"/>
</dbReference>
<dbReference type="EMBL" id="REGN01008290">
    <property type="protein sequence ID" value="RNA03948.1"/>
    <property type="molecule type" value="Genomic_DNA"/>
</dbReference>
<accession>A0A3M7PZ76</accession>
<evidence type="ECO:0000313" key="2">
    <source>
        <dbReference type="Proteomes" id="UP000276133"/>
    </source>
</evidence>
<dbReference type="AlphaFoldDB" id="A0A3M7PZ76"/>
<evidence type="ECO:0000313" key="1">
    <source>
        <dbReference type="EMBL" id="RNA03948.1"/>
    </source>
</evidence>
<sequence length="283" mass="32517">MHMLIEIRVKKTLAGCKVSFLFNGKFNVGNLVLISIPTTNMSNTRIDQYPTLIVSELEEFTWLSLISSAKFWLISPLEFGFSSLILNSWRVQIPPKIMVKLAIAHITSKEPSKHKTFNSILTMGPSVPRITNLGACSCMLVAMSVNEHLGVGTCKYLSSRFIKIKLYFNLNIVQQLMFVPVFTNLIWRLVEYNNFNSQYKNDKNNFCNPGIFDSLKRKSFLKYKIVEIFIIKNKKLKLNNVRPLLKETMSDIFYVINKLCSGSLKFGNCEPKLVRYFASTHLF</sequence>
<comment type="caution">
    <text evidence="1">The sequence shown here is derived from an EMBL/GenBank/DDBJ whole genome shotgun (WGS) entry which is preliminary data.</text>
</comment>
<gene>
    <name evidence="1" type="ORF">BpHYR1_019723</name>
</gene>
<keyword evidence="2" id="KW-1185">Reference proteome</keyword>
<reference evidence="1 2" key="1">
    <citation type="journal article" date="2018" name="Sci. Rep.">
        <title>Genomic signatures of local adaptation to the degree of environmental predictability in rotifers.</title>
        <authorList>
            <person name="Franch-Gras L."/>
            <person name="Hahn C."/>
            <person name="Garcia-Roger E.M."/>
            <person name="Carmona M.J."/>
            <person name="Serra M."/>
            <person name="Gomez A."/>
        </authorList>
    </citation>
    <scope>NUCLEOTIDE SEQUENCE [LARGE SCALE GENOMIC DNA]</scope>
    <source>
        <strain evidence="1">HYR1</strain>
    </source>
</reference>